<dbReference type="SUPFAM" id="SSF52980">
    <property type="entry name" value="Restriction endonuclease-like"/>
    <property type="match status" value="1"/>
</dbReference>
<dbReference type="RefSeq" id="WP_154545712.1">
    <property type="nucleotide sequence ID" value="NZ_VUMY01000015.1"/>
</dbReference>
<dbReference type="NCBIfam" id="NF009154">
    <property type="entry name" value="PRK12497.3-3"/>
    <property type="match status" value="1"/>
</dbReference>
<dbReference type="PANTHER" id="PTHR34039">
    <property type="entry name" value="UPF0102 PROTEIN YRAN"/>
    <property type="match status" value="1"/>
</dbReference>
<feature type="compositionally biased region" description="Basic residues" evidence="3">
    <location>
        <begin position="32"/>
        <end position="41"/>
    </location>
</feature>
<dbReference type="HAMAP" id="MF_00048">
    <property type="entry name" value="UPF0102"/>
    <property type="match status" value="1"/>
</dbReference>
<dbReference type="Gene3D" id="3.40.1350.10">
    <property type="match status" value="1"/>
</dbReference>
<proteinExistence type="inferred from homology"/>
<dbReference type="GO" id="GO:0003676">
    <property type="term" value="F:nucleic acid binding"/>
    <property type="evidence" value="ECO:0007669"/>
    <property type="project" value="InterPro"/>
</dbReference>
<accession>A0A7K0K446</accession>
<evidence type="ECO:0000256" key="2">
    <source>
        <dbReference type="HAMAP-Rule" id="MF_00048"/>
    </source>
</evidence>
<evidence type="ECO:0000313" key="5">
    <source>
        <dbReference type="Proteomes" id="UP000442535"/>
    </source>
</evidence>
<comment type="caution">
    <text evidence="4">The sequence shown here is derived from an EMBL/GenBank/DDBJ whole genome shotgun (WGS) entry which is preliminary data.</text>
</comment>
<dbReference type="InterPro" id="IPR003509">
    <property type="entry name" value="UPF0102_YraN-like"/>
</dbReference>
<evidence type="ECO:0000313" key="4">
    <source>
        <dbReference type="EMBL" id="MST50253.1"/>
    </source>
</evidence>
<gene>
    <name evidence="4" type="ORF">FYJ63_08430</name>
</gene>
<organism evidence="4 5">
    <name type="scientific">Mobiluncus porci</name>
    <dbReference type="NCBI Taxonomy" id="2652278"/>
    <lineage>
        <taxon>Bacteria</taxon>
        <taxon>Bacillati</taxon>
        <taxon>Actinomycetota</taxon>
        <taxon>Actinomycetes</taxon>
        <taxon>Actinomycetales</taxon>
        <taxon>Actinomycetaceae</taxon>
        <taxon>Mobiluncus</taxon>
    </lineage>
</organism>
<dbReference type="AlphaFoldDB" id="A0A7K0K446"/>
<evidence type="ECO:0000256" key="1">
    <source>
        <dbReference type="ARBA" id="ARBA00006738"/>
    </source>
</evidence>
<evidence type="ECO:0000256" key="3">
    <source>
        <dbReference type="SAM" id="MobiDB-lite"/>
    </source>
</evidence>
<dbReference type="CDD" id="cd20736">
    <property type="entry name" value="PoNe_Nuclease"/>
    <property type="match status" value="1"/>
</dbReference>
<sequence length="169" mass="19158">MKTKVQPGRAAGRKPAGENRPSQGHYRDQLKIQRRAQKRFSRGNSSPRKNPHNRELGLAGEDMAVWFLEASGYEIVDRNWRCRIGEVDIVALTPEMQLAFVEVKTRSSHRHGTPGEAITYPKLSRMRRVMGAWFSAHEAPPHRGVRLDLVSVDWDGQGTPTISHRKGLK</sequence>
<dbReference type="InterPro" id="IPR011335">
    <property type="entry name" value="Restrct_endonuc-II-like"/>
</dbReference>
<feature type="region of interest" description="Disordered" evidence="3">
    <location>
        <begin position="1"/>
        <end position="56"/>
    </location>
</feature>
<comment type="similarity">
    <text evidence="1 2">Belongs to the UPF0102 family.</text>
</comment>
<dbReference type="Proteomes" id="UP000442535">
    <property type="component" value="Unassembled WGS sequence"/>
</dbReference>
<protein>
    <recommendedName>
        <fullName evidence="2">UPF0102 protein FYJ63_08430</fullName>
    </recommendedName>
</protein>
<dbReference type="Pfam" id="PF02021">
    <property type="entry name" value="UPF0102"/>
    <property type="match status" value="1"/>
</dbReference>
<reference evidence="4 5" key="1">
    <citation type="submission" date="2019-08" db="EMBL/GenBank/DDBJ databases">
        <title>In-depth cultivation of the pig gut microbiome towards novel bacterial diversity and tailored functional studies.</title>
        <authorList>
            <person name="Wylensek D."/>
            <person name="Hitch T.C.A."/>
            <person name="Clavel T."/>
        </authorList>
    </citation>
    <scope>NUCLEOTIDE SEQUENCE [LARGE SCALE GENOMIC DNA]</scope>
    <source>
        <strain evidence="4 5">RF-GAM-744-WT-7</strain>
    </source>
</reference>
<dbReference type="PANTHER" id="PTHR34039:SF1">
    <property type="entry name" value="UPF0102 PROTEIN YRAN"/>
    <property type="match status" value="1"/>
</dbReference>
<name>A0A7K0K446_9ACTO</name>
<keyword evidence="5" id="KW-1185">Reference proteome</keyword>
<dbReference type="InterPro" id="IPR011856">
    <property type="entry name" value="tRNA_endonuc-like_dom_sf"/>
</dbReference>
<dbReference type="EMBL" id="VUMY01000015">
    <property type="protein sequence ID" value="MST50253.1"/>
    <property type="molecule type" value="Genomic_DNA"/>
</dbReference>